<dbReference type="PANTHER" id="PTHR24072">
    <property type="entry name" value="RHO FAMILY GTPASE"/>
    <property type="match status" value="1"/>
</dbReference>
<dbReference type="InterPro" id="IPR003578">
    <property type="entry name" value="Small_GTPase_Rho"/>
</dbReference>
<dbReference type="Pfam" id="PF00071">
    <property type="entry name" value="Ras"/>
    <property type="match status" value="1"/>
</dbReference>
<keyword evidence="4" id="KW-1185">Reference proteome</keyword>
<dbReference type="GO" id="GO:0007264">
    <property type="term" value="P:small GTPase-mediated signal transduction"/>
    <property type="evidence" value="ECO:0007669"/>
    <property type="project" value="InterPro"/>
</dbReference>
<dbReference type="Gene3D" id="3.40.50.300">
    <property type="entry name" value="P-loop containing nucleotide triphosphate hydrolases"/>
    <property type="match status" value="1"/>
</dbReference>
<evidence type="ECO:0000313" key="3">
    <source>
        <dbReference type="EMBL" id="KDR68289.1"/>
    </source>
</evidence>
<keyword evidence="2" id="KW-0342">GTP-binding</keyword>
<name>A0A067SKM6_GALM3</name>
<dbReference type="InterPro" id="IPR001806">
    <property type="entry name" value="Small_GTPase"/>
</dbReference>
<evidence type="ECO:0000256" key="1">
    <source>
        <dbReference type="ARBA" id="ARBA00022741"/>
    </source>
</evidence>
<dbReference type="InterPro" id="IPR027417">
    <property type="entry name" value="P-loop_NTPase"/>
</dbReference>
<dbReference type="OrthoDB" id="8830751at2759"/>
<organism evidence="3 4">
    <name type="scientific">Galerina marginata (strain CBS 339.88)</name>
    <dbReference type="NCBI Taxonomy" id="685588"/>
    <lineage>
        <taxon>Eukaryota</taxon>
        <taxon>Fungi</taxon>
        <taxon>Dikarya</taxon>
        <taxon>Basidiomycota</taxon>
        <taxon>Agaricomycotina</taxon>
        <taxon>Agaricomycetes</taxon>
        <taxon>Agaricomycetidae</taxon>
        <taxon>Agaricales</taxon>
        <taxon>Agaricineae</taxon>
        <taxon>Strophariaceae</taxon>
        <taxon>Galerina</taxon>
    </lineage>
</organism>
<protein>
    <submittedName>
        <fullName evidence="3">Uncharacterized protein</fullName>
    </submittedName>
</protein>
<keyword evidence="1" id="KW-0547">Nucleotide-binding</keyword>
<sequence length="86" mass="9435">AGVSVILVGCKKDFRRDPRVIDELGKTSQRPVTPEEGMAVSQKIAKHYLECSAKSGEGVHEVFQYATRAALLSRSKGKQSHHCIVL</sequence>
<dbReference type="PRINTS" id="PR00449">
    <property type="entry name" value="RASTRNSFRMNG"/>
</dbReference>
<dbReference type="EMBL" id="KL142409">
    <property type="protein sequence ID" value="KDR68289.1"/>
    <property type="molecule type" value="Genomic_DNA"/>
</dbReference>
<evidence type="ECO:0000313" key="4">
    <source>
        <dbReference type="Proteomes" id="UP000027222"/>
    </source>
</evidence>
<accession>A0A067SKM6</accession>
<dbReference type="SUPFAM" id="SSF52540">
    <property type="entry name" value="P-loop containing nucleoside triphosphate hydrolases"/>
    <property type="match status" value="1"/>
</dbReference>
<dbReference type="SMART" id="SM00174">
    <property type="entry name" value="RHO"/>
    <property type="match status" value="1"/>
</dbReference>
<dbReference type="STRING" id="685588.A0A067SKM6"/>
<dbReference type="Proteomes" id="UP000027222">
    <property type="component" value="Unassembled WGS sequence"/>
</dbReference>
<dbReference type="GO" id="GO:0005525">
    <property type="term" value="F:GTP binding"/>
    <property type="evidence" value="ECO:0007669"/>
    <property type="project" value="UniProtKB-KW"/>
</dbReference>
<feature type="non-terminal residue" evidence="3">
    <location>
        <position position="1"/>
    </location>
</feature>
<evidence type="ECO:0000256" key="2">
    <source>
        <dbReference type="ARBA" id="ARBA00023134"/>
    </source>
</evidence>
<proteinExistence type="predicted"/>
<dbReference type="AlphaFoldDB" id="A0A067SKM6"/>
<reference evidence="4" key="1">
    <citation type="journal article" date="2014" name="Proc. Natl. Acad. Sci. U.S.A.">
        <title>Extensive sampling of basidiomycete genomes demonstrates inadequacy of the white-rot/brown-rot paradigm for wood decay fungi.</title>
        <authorList>
            <person name="Riley R."/>
            <person name="Salamov A.A."/>
            <person name="Brown D.W."/>
            <person name="Nagy L.G."/>
            <person name="Floudas D."/>
            <person name="Held B.W."/>
            <person name="Levasseur A."/>
            <person name="Lombard V."/>
            <person name="Morin E."/>
            <person name="Otillar R."/>
            <person name="Lindquist E.A."/>
            <person name="Sun H."/>
            <person name="LaButti K.M."/>
            <person name="Schmutz J."/>
            <person name="Jabbour D."/>
            <person name="Luo H."/>
            <person name="Baker S.E."/>
            <person name="Pisabarro A.G."/>
            <person name="Walton J.D."/>
            <person name="Blanchette R.A."/>
            <person name="Henrissat B."/>
            <person name="Martin F."/>
            <person name="Cullen D."/>
            <person name="Hibbett D.S."/>
            <person name="Grigoriev I.V."/>
        </authorList>
    </citation>
    <scope>NUCLEOTIDE SEQUENCE [LARGE SCALE GENOMIC DNA]</scope>
    <source>
        <strain evidence="4">CBS 339.88</strain>
    </source>
</reference>
<dbReference type="GO" id="GO:0003924">
    <property type="term" value="F:GTPase activity"/>
    <property type="evidence" value="ECO:0007669"/>
    <property type="project" value="InterPro"/>
</dbReference>
<gene>
    <name evidence="3" type="ORF">GALMADRAFT_78883</name>
</gene>
<dbReference type="HOGENOM" id="CLU_041217_21_8_1"/>